<dbReference type="EMBL" id="DXGD01000043">
    <property type="protein sequence ID" value="HIW98721.1"/>
    <property type="molecule type" value="Genomic_DNA"/>
</dbReference>
<organism evidence="1 2">
    <name type="scientific">Candidatus Nesterenkonia stercoripullorum</name>
    <dbReference type="NCBI Taxonomy" id="2838701"/>
    <lineage>
        <taxon>Bacteria</taxon>
        <taxon>Bacillati</taxon>
        <taxon>Actinomycetota</taxon>
        <taxon>Actinomycetes</taxon>
        <taxon>Micrococcales</taxon>
        <taxon>Micrococcaceae</taxon>
        <taxon>Nesterenkonia</taxon>
    </lineage>
</organism>
<dbReference type="Proteomes" id="UP000824151">
    <property type="component" value="Unassembled WGS sequence"/>
</dbReference>
<protein>
    <submittedName>
        <fullName evidence="1">Uncharacterized protein</fullName>
    </submittedName>
</protein>
<evidence type="ECO:0000313" key="1">
    <source>
        <dbReference type="EMBL" id="HIW98721.1"/>
    </source>
</evidence>
<accession>A0A9D1S2H4</accession>
<reference evidence="1" key="1">
    <citation type="journal article" date="2021" name="PeerJ">
        <title>Extensive microbial diversity within the chicken gut microbiome revealed by metagenomics and culture.</title>
        <authorList>
            <person name="Gilroy R."/>
            <person name="Ravi A."/>
            <person name="Getino M."/>
            <person name="Pursley I."/>
            <person name="Horton D.L."/>
            <person name="Alikhan N.F."/>
            <person name="Baker D."/>
            <person name="Gharbi K."/>
            <person name="Hall N."/>
            <person name="Watson M."/>
            <person name="Adriaenssens E.M."/>
            <person name="Foster-Nyarko E."/>
            <person name="Jarju S."/>
            <person name="Secka A."/>
            <person name="Antonio M."/>
            <person name="Oren A."/>
            <person name="Chaudhuri R.R."/>
            <person name="La Ragione R."/>
            <person name="Hildebrand F."/>
            <person name="Pallen M.J."/>
        </authorList>
    </citation>
    <scope>NUCLEOTIDE SEQUENCE</scope>
    <source>
        <strain evidence="1">ChiHejej3B27-3195</strain>
    </source>
</reference>
<evidence type="ECO:0000313" key="2">
    <source>
        <dbReference type="Proteomes" id="UP000824151"/>
    </source>
</evidence>
<name>A0A9D1S2H4_9MICC</name>
<dbReference type="AlphaFoldDB" id="A0A9D1S2H4"/>
<sequence length="53" mass="5709">MLFLIQHMTDQSSGADTSISDEYLARLEAEQEAQGVVGDAAKDAVIRELASAR</sequence>
<proteinExistence type="predicted"/>
<reference evidence="1" key="2">
    <citation type="submission" date="2021-04" db="EMBL/GenBank/DDBJ databases">
        <authorList>
            <person name="Gilroy R."/>
        </authorList>
    </citation>
    <scope>NUCLEOTIDE SEQUENCE</scope>
    <source>
        <strain evidence="1">ChiHejej3B27-3195</strain>
    </source>
</reference>
<gene>
    <name evidence="1" type="ORF">H9871_01115</name>
</gene>
<comment type="caution">
    <text evidence="1">The sequence shown here is derived from an EMBL/GenBank/DDBJ whole genome shotgun (WGS) entry which is preliminary data.</text>
</comment>